<dbReference type="GO" id="GO:0032040">
    <property type="term" value="C:small-subunit processome"/>
    <property type="evidence" value="ECO:0007669"/>
    <property type="project" value="TreeGrafter"/>
</dbReference>
<evidence type="ECO:0000313" key="3">
    <source>
        <dbReference type="Proteomes" id="UP000585474"/>
    </source>
</evidence>
<dbReference type="PANTHER" id="PTHR17695">
    <property type="entry name" value="SMALL SUBUNIT PROCESSOME COMPONENT 20 HOMOLOG"/>
    <property type="match status" value="1"/>
</dbReference>
<dbReference type="PANTHER" id="PTHR17695:SF11">
    <property type="entry name" value="SMALL SUBUNIT PROCESSOME COMPONENT 20 HOMOLOG"/>
    <property type="match status" value="1"/>
</dbReference>
<dbReference type="Proteomes" id="UP000585474">
    <property type="component" value="Unassembled WGS sequence"/>
</dbReference>
<name>A0A7J0E557_9ERIC</name>
<dbReference type="Pfam" id="PF07539">
    <property type="entry name" value="UTP20_N"/>
    <property type="match status" value="1"/>
</dbReference>
<comment type="caution">
    <text evidence="2">The sequence shown here is derived from an EMBL/GenBank/DDBJ whole genome shotgun (WGS) entry which is preliminary data.</text>
</comment>
<dbReference type="GO" id="GO:0030686">
    <property type="term" value="C:90S preribosome"/>
    <property type="evidence" value="ECO:0007669"/>
    <property type="project" value="TreeGrafter"/>
</dbReference>
<sequence>MELIESQRYLSRKYLVQEVIHVLRITCANYSIEKNGHALVSMAAFIPLGGRKEPKLGHEDRLVELEKSWLKLQRNLWHLENLELVLYYGSQSVLEVVTVAFQRLCEELEPSDLDLMWDCLYEEIIDAVSNGCSLHLSHLLSLLISTVQIGYIQKIYDYQPMLQVVQVLIQKFVLPLGVPKAEDQCSEIVDRVLQLLLHILDGFHLADNMSGLSSLSVLWAPVFELRNSSLLSFIKQLVQKDARIVQVFRQNIIRALNDLIVTSEEEVIFLLLIFCERLQVQAQSSCFLEGTSKEEVSRIRSYLQDAISDWIRIINQIVHGDSSTIQLQETKLALLWGIISCYPYMTDIQANSSLLLDFVDAIDQLLVIECGFHKHTWQSLIGATLSSYNKLGYVNIIRNEELSKFLLLAARYRSSSQILSAVADFLDSMDRSTFQEETSNVVLPPELKAEKAMESLGIFAENLCHSDKLIRLSTLRILCHYELLNYEHSPKDEPAENKTRTDVSKSCFANDRGSNVLQLLLSIEDTPLSVTTSRKVILTISRIQMSLSAARVPETYLPSVLYGVIGIFHNRFSHLWDPASECLAVLISMYFGMTLDRFVQLSGTINSCDLVERFNMFVSPTFDNTPCATLLSLLIQSLQKVPIVIESRSRQIVPLFLKFMGYNIYDDFSVGSFNTQACKGKEWKNVLREWLTLLKVMRNPKSFYRAQILKEVLQYRLLDENDAEIQTTVLDCLLNWKDYFLLPYDLHLKNLISSKSLREELTTWSLSKESNLIEERHRSDLVPLVIRILVPKVRNLKTLASRKHTSVHHRKAVLGFLAQLEVDELPLFFALLIKPLLRISQGFDGMYKWFWSSSESSKDDFDSFSVLKHFTMDNIVALSWKKKYGFLHVIEDILAVFDELHVKPCLNLLMGCVVRILGSCTSIIDSGKSSGLSVVEKDFSFRHETGGGVEDQITTSTSMKHFKELRSLCLKIISLVLNKYEDHEFGFDFWELFFTSVKPLIDGFKQEGASSEKPSSLFSCFLSMSGSYKLVSLLYREENLVPDIFSILTVPAASEAILSCVLKFVENLLNLDSELDHEDSAIKRILIPNIDALICGLHCLFKSNNATMRYELCP</sequence>
<proteinExistence type="predicted"/>
<keyword evidence="3" id="KW-1185">Reference proteome</keyword>
<gene>
    <name evidence="2" type="ORF">Acr_01g0014400</name>
</gene>
<dbReference type="InterPro" id="IPR011430">
    <property type="entry name" value="UTP20_N"/>
</dbReference>
<organism evidence="2 3">
    <name type="scientific">Actinidia rufa</name>
    <dbReference type="NCBI Taxonomy" id="165716"/>
    <lineage>
        <taxon>Eukaryota</taxon>
        <taxon>Viridiplantae</taxon>
        <taxon>Streptophyta</taxon>
        <taxon>Embryophyta</taxon>
        <taxon>Tracheophyta</taxon>
        <taxon>Spermatophyta</taxon>
        <taxon>Magnoliopsida</taxon>
        <taxon>eudicotyledons</taxon>
        <taxon>Gunneridae</taxon>
        <taxon>Pentapetalae</taxon>
        <taxon>asterids</taxon>
        <taxon>Ericales</taxon>
        <taxon>Actinidiaceae</taxon>
        <taxon>Actinidia</taxon>
    </lineage>
</organism>
<dbReference type="EMBL" id="BJWL01000001">
    <property type="protein sequence ID" value="GFY81631.1"/>
    <property type="molecule type" value="Genomic_DNA"/>
</dbReference>
<evidence type="ECO:0000313" key="2">
    <source>
        <dbReference type="EMBL" id="GFY81631.1"/>
    </source>
</evidence>
<protein>
    <submittedName>
        <fullName evidence="2">ARM repeat superfamily protein</fullName>
    </submittedName>
</protein>
<dbReference type="OrthoDB" id="1113058at2759"/>
<accession>A0A7J0E557</accession>
<reference evidence="2 3" key="1">
    <citation type="submission" date="2019-07" db="EMBL/GenBank/DDBJ databases">
        <title>De Novo Assembly of kiwifruit Actinidia rufa.</title>
        <authorList>
            <person name="Sugita-Konishi S."/>
            <person name="Sato K."/>
            <person name="Mori E."/>
            <person name="Abe Y."/>
            <person name="Kisaki G."/>
            <person name="Hamano K."/>
            <person name="Suezawa K."/>
            <person name="Otani M."/>
            <person name="Fukuda T."/>
            <person name="Manabe T."/>
            <person name="Gomi K."/>
            <person name="Tabuchi M."/>
            <person name="Akimitsu K."/>
            <person name="Kataoka I."/>
        </authorList>
    </citation>
    <scope>NUCLEOTIDE SEQUENCE [LARGE SCALE GENOMIC DNA]</scope>
    <source>
        <strain evidence="3">cv. Fuchu</strain>
    </source>
</reference>
<dbReference type="InterPro" id="IPR052575">
    <property type="entry name" value="SSU_processome_comp_20"/>
</dbReference>
<feature type="domain" description="U3 small nucleolar RNA-associated protein 20 N-terminal" evidence="1">
    <location>
        <begin position="683"/>
        <end position="1104"/>
    </location>
</feature>
<dbReference type="AlphaFoldDB" id="A0A7J0E557"/>
<evidence type="ECO:0000259" key="1">
    <source>
        <dbReference type="Pfam" id="PF07539"/>
    </source>
</evidence>